<dbReference type="KEGG" id="eke:EK0264_14870"/>
<dbReference type="InterPro" id="IPR001093">
    <property type="entry name" value="IMP_DH_GMPRt"/>
</dbReference>
<evidence type="ECO:0000313" key="5">
    <source>
        <dbReference type="EMBL" id="QHC01442.1"/>
    </source>
</evidence>
<dbReference type="RefSeq" id="WP_159546577.1">
    <property type="nucleotide sequence ID" value="NZ_CP047156.1"/>
</dbReference>
<dbReference type="FunCoup" id="A0A7L4YQV7">
    <property type="interactions" value="33"/>
</dbReference>
<dbReference type="OrthoDB" id="9805398at2"/>
<evidence type="ECO:0000256" key="1">
    <source>
        <dbReference type="ARBA" id="ARBA00005502"/>
    </source>
</evidence>
<name>A0A7L4YQV7_9ACTN</name>
<dbReference type="AlphaFoldDB" id="A0A7L4YQV7"/>
<accession>A0A7L4YQV7</accession>
<feature type="domain" description="IMP dehydrogenase/GMP reductase" evidence="4">
    <location>
        <begin position="26"/>
        <end position="299"/>
    </location>
</feature>
<dbReference type="SMART" id="SM01240">
    <property type="entry name" value="IMPDH"/>
    <property type="match status" value="1"/>
</dbReference>
<dbReference type="Pfam" id="PF00478">
    <property type="entry name" value="IMPDH"/>
    <property type="match status" value="1"/>
</dbReference>
<reference evidence="5 6" key="1">
    <citation type="journal article" date="2018" name="Int. J. Syst. Evol. Microbiol.">
        <title>Epidermidibacterium keratini gen. nov., sp. nov., a member of the family Sporichthyaceae, isolated from keratin epidermis.</title>
        <authorList>
            <person name="Lee D.G."/>
            <person name="Trujillo M.E."/>
            <person name="Kang S."/>
            <person name="Nam J.J."/>
            <person name="Kim Y.J."/>
        </authorList>
    </citation>
    <scope>NUCLEOTIDE SEQUENCE [LARGE SCALE GENOMIC DNA]</scope>
    <source>
        <strain evidence="5 6">EPI-7</strain>
    </source>
</reference>
<protein>
    <submittedName>
        <fullName evidence="5">GuaB3 family IMP dehydrogenase-related protein</fullName>
    </submittedName>
</protein>
<dbReference type="GO" id="GO:0003938">
    <property type="term" value="F:IMP dehydrogenase activity"/>
    <property type="evidence" value="ECO:0007669"/>
    <property type="project" value="InterPro"/>
</dbReference>
<dbReference type="NCBIfam" id="TIGR01304">
    <property type="entry name" value="IMP_DH_rel_2"/>
    <property type="match status" value="1"/>
</dbReference>
<dbReference type="GO" id="GO:0006183">
    <property type="term" value="P:GTP biosynthetic process"/>
    <property type="evidence" value="ECO:0007669"/>
    <property type="project" value="TreeGrafter"/>
</dbReference>
<keyword evidence="6" id="KW-1185">Reference proteome</keyword>
<sequence length="376" mass="39734">MRDYVQIGIGREAKRSYRLRDISIAASRRTRDADEVSTSWRLDAFKFGIPLVTHPSDATMSPRTVGLVSEAGGLGVLNAEGLWTRYDDPQAAYSKITSAPESEATAVLQEVYSRPVDPDLIAERIRELREGGGTVAVRVSPQHTTALAPAILKAGVDVLVIQGTIVSAEHVSSDGEQLNLKEFIADLDVPVIVGGASNYQTALHLMRTGAAGVIVGYGANRYSTTDDVLGISAPMATTIMDAAAARRDYLDETGGRYVHIIANGDIETSGDIARAMACGADAVMLGTTLASASEAPGGGAWWDDPASHPKLPRGTFVAQAHARQVPLAAVLDGPADSPAGDQNLFGGLRRAMAKCGYSDLKEFQRCELIVTAGAEQ</sequence>
<dbReference type="Gene3D" id="3.20.20.70">
    <property type="entry name" value="Aldolase class I"/>
    <property type="match status" value="1"/>
</dbReference>
<evidence type="ECO:0000313" key="6">
    <source>
        <dbReference type="Proteomes" id="UP000463857"/>
    </source>
</evidence>
<evidence type="ECO:0000256" key="2">
    <source>
        <dbReference type="ARBA" id="ARBA00023002"/>
    </source>
</evidence>
<dbReference type="EMBL" id="CP047156">
    <property type="protein sequence ID" value="QHC01442.1"/>
    <property type="molecule type" value="Genomic_DNA"/>
</dbReference>
<evidence type="ECO:0000256" key="3">
    <source>
        <dbReference type="ARBA" id="ARBA00023027"/>
    </source>
</evidence>
<dbReference type="InterPro" id="IPR005992">
    <property type="entry name" value="IMP_DH-rel2"/>
</dbReference>
<dbReference type="InParanoid" id="A0A7L4YQV7"/>
<organism evidence="5 6">
    <name type="scientific">Epidermidibacterium keratini</name>
    <dbReference type="NCBI Taxonomy" id="1891644"/>
    <lineage>
        <taxon>Bacteria</taxon>
        <taxon>Bacillati</taxon>
        <taxon>Actinomycetota</taxon>
        <taxon>Actinomycetes</taxon>
        <taxon>Sporichthyales</taxon>
        <taxon>Sporichthyaceae</taxon>
        <taxon>Epidermidibacterium</taxon>
    </lineage>
</organism>
<keyword evidence="3" id="KW-0520">NAD</keyword>
<dbReference type="PANTHER" id="PTHR11911">
    <property type="entry name" value="INOSINE-5-MONOPHOSPHATE DEHYDROGENASE RELATED"/>
    <property type="match status" value="1"/>
</dbReference>
<dbReference type="Proteomes" id="UP000463857">
    <property type="component" value="Chromosome"/>
</dbReference>
<dbReference type="InterPro" id="IPR005990">
    <property type="entry name" value="IMP_DH"/>
</dbReference>
<comment type="similarity">
    <text evidence="1">Belongs to the IMPDH/GMPR family.</text>
</comment>
<evidence type="ECO:0000259" key="4">
    <source>
        <dbReference type="Pfam" id="PF00478"/>
    </source>
</evidence>
<proteinExistence type="inferred from homology"/>
<gene>
    <name evidence="5" type="ORF">EK0264_14870</name>
</gene>
<dbReference type="PANTHER" id="PTHR11911:SF85">
    <property type="entry name" value="INOSINE-5'-MONOPHOSPHATE DEHYDROGENASE"/>
    <property type="match status" value="1"/>
</dbReference>
<keyword evidence="2" id="KW-0560">Oxidoreductase</keyword>
<dbReference type="InterPro" id="IPR013785">
    <property type="entry name" value="Aldolase_TIM"/>
</dbReference>
<dbReference type="SUPFAM" id="SSF51412">
    <property type="entry name" value="Inosine monophosphate dehydrogenase (IMPDH)"/>
    <property type="match status" value="1"/>
</dbReference>